<feature type="transmembrane region" description="Helical" evidence="1">
    <location>
        <begin position="297"/>
        <end position="316"/>
    </location>
</feature>
<keyword evidence="1" id="KW-1133">Transmembrane helix</keyword>
<evidence type="ECO:0000313" key="2">
    <source>
        <dbReference type="EMBL" id="OGG69250.1"/>
    </source>
</evidence>
<keyword evidence="1" id="KW-0812">Transmembrane</keyword>
<name>A0A1F6E6T8_9BACT</name>
<accession>A0A1F6E6T8</accession>
<proteinExistence type="predicted"/>
<organism evidence="2 3">
    <name type="scientific">Candidatus Kaiserbacteria bacterium RIFCSPHIGHO2_02_FULL_55_25</name>
    <dbReference type="NCBI Taxonomy" id="1798498"/>
    <lineage>
        <taxon>Bacteria</taxon>
        <taxon>Candidatus Kaiseribacteriota</taxon>
    </lineage>
</organism>
<comment type="caution">
    <text evidence="2">The sequence shown here is derived from an EMBL/GenBank/DDBJ whole genome shotgun (WGS) entry which is preliminary data.</text>
</comment>
<dbReference type="AlphaFoldDB" id="A0A1F6E6T8"/>
<feature type="transmembrane region" description="Helical" evidence="1">
    <location>
        <begin position="255"/>
        <end position="277"/>
    </location>
</feature>
<evidence type="ECO:0000256" key="1">
    <source>
        <dbReference type="SAM" id="Phobius"/>
    </source>
</evidence>
<sequence length="358" mass="39463">MLRIVTGTLIIVALVTALWSHLGEHDFGSAATRVALKYEMGEKCPLSYASLKSEDVGLISICSTFGLKSYLAARENREVAGTLFATYGELEDFRLVVDKYGAEALATIQYFRERESREFRFRARMHQLWERFRSGEPLDVPPVKLTPDEHGFIAIQELKRRGHNLLAEFEFLDEVKRKHVKRLISAATELFTGGITNLEARMIRGEKVTWKHVAHAVLDVSVIVGGAASVAKVLQGAKVAGKATMLAKTSGAFSTARTVIKSVAVVGAVSVAAIVAYNPSLMISAAGWVAQQVGLPAWAGVAFLAGIVAFALMSLLEVAYRIVLRLTWPVRKVIRIGTWMHAAYLRRRARRIALRSQN</sequence>
<keyword evidence="1" id="KW-0472">Membrane</keyword>
<dbReference type="Proteomes" id="UP000176914">
    <property type="component" value="Unassembled WGS sequence"/>
</dbReference>
<evidence type="ECO:0000313" key="3">
    <source>
        <dbReference type="Proteomes" id="UP000176914"/>
    </source>
</evidence>
<gene>
    <name evidence="2" type="ORF">A3C20_03090</name>
</gene>
<reference evidence="2 3" key="1">
    <citation type="journal article" date="2016" name="Nat. Commun.">
        <title>Thousands of microbial genomes shed light on interconnected biogeochemical processes in an aquifer system.</title>
        <authorList>
            <person name="Anantharaman K."/>
            <person name="Brown C.T."/>
            <person name="Hug L.A."/>
            <person name="Sharon I."/>
            <person name="Castelle C.J."/>
            <person name="Probst A.J."/>
            <person name="Thomas B.C."/>
            <person name="Singh A."/>
            <person name="Wilkins M.J."/>
            <person name="Karaoz U."/>
            <person name="Brodie E.L."/>
            <person name="Williams K.H."/>
            <person name="Hubbard S.S."/>
            <person name="Banfield J.F."/>
        </authorList>
    </citation>
    <scope>NUCLEOTIDE SEQUENCE [LARGE SCALE GENOMIC DNA]</scope>
</reference>
<protein>
    <submittedName>
        <fullName evidence="2">Uncharacterized protein</fullName>
    </submittedName>
</protein>
<dbReference type="EMBL" id="MFLL01000015">
    <property type="protein sequence ID" value="OGG69250.1"/>
    <property type="molecule type" value="Genomic_DNA"/>
</dbReference>